<evidence type="ECO:0000313" key="2">
    <source>
        <dbReference type="EMBL" id="OAG76080.1"/>
    </source>
</evidence>
<proteinExistence type="predicted"/>
<dbReference type="EMBL" id="LVHD01000018">
    <property type="protein sequence ID" value="OAG76080.1"/>
    <property type="molecule type" value="Genomic_DNA"/>
</dbReference>
<feature type="domain" description="Hedgehog/Intein (Hint)" evidence="1">
    <location>
        <begin position="473"/>
        <end position="612"/>
    </location>
</feature>
<dbReference type="SUPFAM" id="SSF51294">
    <property type="entry name" value="Hedgehog/intein (Hint) domain"/>
    <property type="match status" value="1"/>
</dbReference>
<dbReference type="InterPro" id="IPR012332">
    <property type="entry name" value="Autotransporter_pectin_lyase_C"/>
</dbReference>
<protein>
    <submittedName>
        <fullName evidence="2">Outer membrane protein</fullName>
    </submittedName>
</protein>
<organism evidence="2 3">
    <name type="scientific">Acetobacter malorum</name>
    <dbReference type="NCBI Taxonomy" id="178901"/>
    <lineage>
        <taxon>Bacteria</taxon>
        <taxon>Pseudomonadati</taxon>
        <taxon>Pseudomonadota</taxon>
        <taxon>Alphaproteobacteria</taxon>
        <taxon>Acetobacterales</taxon>
        <taxon>Acetobacteraceae</taxon>
        <taxon>Acetobacter</taxon>
    </lineage>
</organism>
<dbReference type="InterPro" id="IPR030930">
    <property type="entry name" value="AIDA"/>
</dbReference>
<dbReference type="AlphaFoldDB" id="A0A087PKR7"/>
<dbReference type="Proteomes" id="UP000077349">
    <property type="component" value="Unassembled WGS sequence"/>
</dbReference>
<evidence type="ECO:0000259" key="1">
    <source>
        <dbReference type="Pfam" id="PF13403"/>
    </source>
</evidence>
<comment type="caution">
    <text evidence="2">The sequence shown here is derived from an EMBL/GenBank/DDBJ whole genome shotgun (WGS) entry which is preliminary data.</text>
</comment>
<dbReference type="Pfam" id="PF13403">
    <property type="entry name" value="Hint_2"/>
    <property type="match status" value="1"/>
</dbReference>
<evidence type="ECO:0000313" key="3">
    <source>
        <dbReference type="Proteomes" id="UP000077349"/>
    </source>
</evidence>
<dbReference type="NCBIfam" id="TIGR04415">
    <property type="entry name" value="O_hepto_targRPT"/>
    <property type="match status" value="2"/>
</dbReference>
<name>A0A087PKR7_9PROT</name>
<dbReference type="Gene3D" id="2.160.20.20">
    <property type="match status" value="2"/>
</dbReference>
<dbReference type="InterPro" id="IPR036844">
    <property type="entry name" value="Hint_dom_sf"/>
</dbReference>
<sequence length="820" mass="83850">MSEKQIYSNENNVTVTSGNTLQILAGTVSGLTVNNGGKVYNYSTVNNAVLQSGANFENDYKTTSGLTAQSGSELTFLGGNGYNLTLQNGAYGSAIDKAVLSGVTINDAAKLTLVNGTVASAVTVSASGDFTGQTAFEVGNGASAYNVSVVNNTTLVDSGAVVSNTTLDNFGALLVKAGGSANVTTVGSNGQLAVAGSATNTTVNRTGMLEIAGGGVATQTTVLSGQVVVESGGTLNSATVSGASINGNGTSVYSVIVSGGATMSAVTVGDWGTLQVSAGGSAINTTVNSRGGLALAGSATGTTINTSGVLDIATGGRADNNTITPGGEIYVEPSATLGDTSIASTGILSVASGGTISGVVTLQAGGSATIWNNAGGSVVLPTDANHGLTISGLENGGTVSTIINGFTGTAPGNSDSIDLAGVSADGVSYAYPSDDQVVVTLANKATITLNIPGVKNTGFELTSDGHGGAFGEVCFLAGSMIQTPDGDVAVEELRQGDTVLSYVQGVAQPASVKWTGKAHTTVRAGLHADEAGYPVRIRKDALSDGVPYKDLLVTPEHSLFLKGRFVPARMLVNGTSIVYDTGISSYDYYHVETEQHAVICADGALTESYLDTGNRSTFHQESTVVTLHGMRQSWEQDAAAPLCVERSFVELIFRELEARGTVLFGHASSPLPVQVTHDPDLHLVTDKAQVLRPVRHEGGQYTFMLPPNTEHVRLISRTSRPSDVVGPFVDDRRELGVAIGSMTLVAGQQKQDIVAHLQPVPPQGWYARHEDASSVWTNGSAMVPVSDSTRGKVCLLSLTVCAAGPYAVAEDNTATESLSA</sequence>
<dbReference type="InterPro" id="IPR028992">
    <property type="entry name" value="Hedgehog/Intein_dom"/>
</dbReference>
<dbReference type="STRING" id="178901.AmDm5_1972"/>
<gene>
    <name evidence="2" type="ORF">Amal_01851</name>
</gene>
<accession>A0A087PKR7</accession>
<dbReference type="eggNOG" id="COG3210">
    <property type="taxonomic scope" value="Bacteria"/>
</dbReference>
<dbReference type="PATRIC" id="fig|178901.10.peg.1915"/>
<reference evidence="2 3" key="1">
    <citation type="submission" date="2016-03" db="EMBL/GenBank/DDBJ databases">
        <title>Draft genome sequence of Acetobacter malorum CECT 7742, a strain isolated from strawberry vinegar.</title>
        <authorList>
            <person name="Sainz F."/>
            <person name="Mas A."/>
            <person name="Torija M.J."/>
        </authorList>
    </citation>
    <scope>NUCLEOTIDE SEQUENCE [LARGE SCALE GENOMIC DNA]</scope>
    <source>
        <strain evidence="2 3">CECT 7742</strain>
    </source>
</reference>